<dbReference type="InterPro" id="IPR001155">
    <property type="entry name" value="OxRdtase_FMN_N"/>
</dbReference>
<dbReference type="SUPFAM" id="SSF51395">
    <property type="entry name" value="FMN-linked oxidoreductases"/>
    <property type="match status" value="1"/>
</dbReference>
<dbReference type="SUPFAM" id="SSF51905">
    <property type="entry name" value="FAD/NAD(P)-binding domain"/>
    <property type="match status" value="1"/>
</dbReference>
<dbReference type="EMBL" id="CP034413">
    <property type="protein sequence ID" value="QCI58255.1"/>
    <property type="molecule type" value="Genomic_DNA"/>
</dbReference>
<feature type="domain" description="NADH:flavin oxidoreductase/NADH oxidase N-terminal" evidence="10">
    <location>
        <begin position="5"/>
        <end position="336"/>
    </location>
</feature>
<evidence type="ECO:0000256" key="9">
    <source>
        <dbReference type="ARBA" id="ARBA00023014"/>
    </source>
</evidence>
<accession>A0A4D7ALU4</accession>
<evidence type="ECO:0000256" key="8">
    <source>
        <dbReference type="ARBA" id="ARBA00023004"/>
    </source>
</evidence>
<dbReference type="GO" id="GO:0051536">
    <property type="term" value="F:iron-sulfur cluster binding"/>
    <property type="evidence" value="ECO:0007669"/>
    <property type="project" value="UniProtKB-KW"/>
</dbReference>
<evidence type="ECO:0000256" key="5">
    <source>
        <dbReference type="ARBA" id="ARBA00022643"/>
    </source>
</evidence>
<dbReference type="PANTHER" id="PTHR42917">
    <property type="entry name" value="2,4-DIENOYL-COA REDUCTASE"/>
    <property type="match status" value="1"/>
</dbReference>
<dbReference type="InterPro" id="IPR023753">
    <property type="entry name" value="FAD/NAD-binding_dom"/>
</dbReference>
<evidence type="ECO:0000313" key="12">
    <source>
        <dbReference type="EMBL" id="QCI58255.1"/>
    </source>
</evidence>
<reference evidence="13" key="1">
    <citation type="submission" date="2018-12" db="EMBL/GenBank/DDBJ databases">
        <title>Dusodibacter welbiota gen. nov., sp. nov., isolated from human faeces and emended description of the Oscillibacter genus.</title>
        <authorList>
            <person name="Le Roy T."/>
            <person name="Van der Smissen P."/>
            <person name="Delzenne N."/>
            <person name="Muccioli G."/>
            <person name="Collet J.F."/>
            <person name="Cani P.D."/>
        </authorList>
    </citation>
    <scope>NUCLEOTIDE SEQUENCE [LARGE SCALE GENOMIC DNA]</scope>
    <source>
        <strain evidence="13">J115</strain>
    </source>
</reference>
<dbReference type="CDD" id="cd02803">
    <property type="entry name" value="OYE_like_FMN_family"/>
    <property type="match status" value="1"/>
</dbReference>
<dbReference type="KEGG" id="obj:EIO64_02605"/>
<gene>
    <name evidence="12" type="ORF">EIO64_02605</name>
</gene>
<name>A0A4D7ALU4_9FIRM</name>
<dbReference type="Gene3D" id="3.50.50.60">
    <property type="entry name" value="FAD/NAD(P)-binding domain"/>
    <property type="match status" value="1"/>
</dbReference>
<protein>
    <submittedName>
        <fullName evidence="12">NAD(P)/FAD-dependent oxidoreductase</fullName>
    </submittedName>
</protein>
<dbReference type="Gene3D" id="3.40.50.720">
    <property type="entry name" value="NAD(P)-binding Rossmann-like Domain"/>
    <property type="match status" value="1"/>
</dbReference>
<dbReference type="GO" id="GO:0010181">
    <property type="term" value="F:FMN binding"/>
    <property type="evidence" value="ECO:0007669"/>
    <property type="project" value="InterPro"/>
</dbReference>
<dbReference type="AlphaFoldDB" id="A0A4D7ALU4"/>
<sequence>MSFEKLFSPIKIRELELRNRVVMSAMGTHESAASEDGRMVTDKLIAYHVARAKGGCGLNTIEVCSVDAASAPTGFLSIADDRYIPGMKKLCSAVHAAGGRVAVQLWQGGLAVASDPQAQILLPSDMPLSPEYTVPGITEERIQSVIEAFGQAARRVVEAGIDVIEFHCAHNYLPHSFLSGGINRRTDGWGGSFENRKKFPLACIQAIRANMPEGMPLFMRIDCQDDMLEGGLTIEEVIDFCKCAGDAGVDVLNISRGNILTAATVYEVAPVDIPHGFNVEPAARIRRETGLLTMPCGRINTPEMAEDILMQDKADLVVMARAQLADPEFCNKAKAGKLNSIKYCIGCDQGCYDYFCRCLEDPSLEHITCLRNPAVLEEETMALRPAPQAKKVLIAGGGIAGIEAADALYKRGHHPILCEAGDTLGGQFVLAGAAPRKGDFQRAAYMAAENIRDLGVEIRTNTPVTPALIAAEKPDAVIIAIGSKPIIPNIPGADSGCVVESHKLLAQKDVSAGKAVVIGGGLVGMEVAEFLAGKGSSVTVVEMKDSVLGELGQLRKIGTHMAMAQEDIQVLVNTTCKEIRADEVIVEQDGKERMLAADLVVMAIGSKPVPSQDLQDTCAEAGIPCYVVGDALAAPRLALNAIHEAYRAALSI</sequence>
<dbReference type="Proteomes" id="UP000298642">
    <property type="component" value="Chromosome"/>
</dbReference>
<dbReference type="GO" id="GO:0046872">
    <property type="term" value="F:metal ion binding"/>
    <property type="evidence" value="ECO:0007669"/>
    <property type="project" value="UniProtKB-KW"/>
</dbReference>
<comment type="similarity">
    <text evidence="3">In the N-terminal section; belongs to the NADH:flavin oxidoreductase/NADH oxidase family.</text>
</comment>
<keyword evidence="4" id="KW-0285">Flavoprotein</keyword>
<keyword evidence="7" id="KW-0560">Oxidoreductase</keyword>
<dbReference type="RefSeq" id="WP_119311177.1">
    <property type="nucleotide sequence ID" value="NZ_CP034413.3"/>
</dbReference>
<evidence type="ECO:0000256" key="1">
    <source>
        <dbReference type="ARBA" id="ARBA00001917"/>
    </source>
</evidence>
<dbReference type="PRINTS" id="PR00368">
    <property type="entry name" value="FADPNR"/>
</dbReference>
<dbReference type="Gene3D" id="3.20.20.70">
    <property type="entry name" value="Aldolase class I"/>
    <property type="match status" value="1"/>
</dbReference>
<keyword evidence="8" id="KW-0408">Iron</keyword>
<evidence type="ECO:0000256" key="7">
    <source>
        <dbReference type="ARBA" id="ARBA00023002"/>
    </source>
</evidence>
<evidence type="ECO:0000256" key="4">
    <source>
        <dbReference type="ARBA" id="ARBA00022630"/>
    </source>
</evidence>
<evidence type="ECO:0000259" key="11">
    <source>
        <dbReference type="Pfam" id="PF07992"/>
    </source>
</evidence>
<dbReference type="Pfam" id="PF07992">
    <property type="entry name" value="Pyr_redox_2"/>
    <property type="match status" value="1"/>
</dbReference>
<dbReference type="InterPro" id="IPR013785">
    <property type="entry name" value="Aldolase_TIM"/>
</dbReference>
<evidence type="ECO:0000256" key="6">
    <source>
        <dbReference type="ARBA" id="ARBA00022723"/>
    </source>
</evidence>
<dbReference type="GeneID" id="89523307"/>
<proteinExistence type="inferred from homology"/>
<dbReference type="PRINTS" id="PR00469">
    <property type="entry name" value="PNDRDTASEII"/>
</dbReference>
<feature type="domain" description="FAD/NAD(P)-binding" evidence="11">
    <location>
        <begin position="391"/>
        <end position="612"/>
    </location>
</feature>
<keyword evidence="9" id="KW-0411">Iron-sulfur</keyword>
<evidence type="ECO:0000259" key="10">
    <source>
        <dbReference type="Pfam" id="PF00724"/>
    </source>
</evidence>
<keyword evidence="13" id="KW-1185">Reference proteome</keyword>
<dbReference type="PANTHER" id="PTHR42917:SF2">
    <property type="entry name" value="2,4-DIENOYL-COA REDUCTASE [(2E)-ENOYL-COA-PRODUCING]"/>
    <property type="match status" value="1"/>
</dbReference>
<keyword evidence="5" id="KW-0288">FMN</keyword>
<evidence type="ECO:0000313" key="13">
    <source>
        <dbReference type="Proteomes" id="UP000298642"/>
    </source>
</evidence>
<organism evidence="12 13">
    <name type="scientific">Dysosmobacter welbionis</name>
    <dbReference type="NCBI Taxonomy" id="2093857"/>
    <lineage>
        <taxon>Bacteria</taxon>
        <taxon>Bacillati</taxon>
        <taxon>Bacillota</taxon>
        <taxon>Clostridia</taxon>
        <taxon>Eubacteriales</taxon>
        <taxon>Oscillospiraceae</taxon>
        <taxon>Dysosmobacter</taxon>
    </lineage>
</organism>
<evidence type="ECO:0000256" key="3">
    <source>
        <dbReference type="ARBA" id="ARBA00011048"/>
    </source>
</evidence>
<dbReference type="Pfam" id="PF00724">
    <property type="entry name" value="Oxidored_FMN"/>
    <property type="match status" value="1"/>
</dbReference>
<evidence type="ECO:0000256" key="2">
    <source>
        <dbReference type="ARBA" id="ARBA00001966"/>
    </source>
</evidence>
<keyword evidence="6" id="KW-0479">Metal-binding</keyword>
<dbReference type="InterPro" id="IPR036188">
    <property type="entry name" value="FAD/NAD-bd_sf"/>
</dbReference>
<dbReference type="GO" id="GO:0016491">
    <property type="term" value="F:oxidoreductase activity"/>
    <property type="evidence" value="ECO:0007669"/>
    <property type="project" value="UniProtKB-KW"/>
</dbReference>
<comment type="cofactor">
    <cofactor evidence="2">
        <name>[4Fe-4S] cluster</name>
        <dbReference type="ChEBI" id="CHEBI:49883"/>
    </cofactor>
</comment>
<comment type="cofactor">
    <cofactor evidence="1">
        <name>FMN</name>
        <dbReference type="ChEBI" id="CHEBI:58210"/>
    </cofactor>
</comment>
<dbReference type="InterPro" id="IPR051793">
    <property type="entry name" value="NADH:flavin_oxidoreductase"/>
</dbReference>